<gene>
    <name evidence="3" type="ORF">EK403_01685</name>
</gene>
<evidence type="ECO:0000313" key="4">
    <source>
        <dbReference type="Proteomes" id="UP000289708"/>
    </source>
</evidence>
<dbReference type="RefSeq" id="WP_128775764.1">
    <property type="nucleotide sequence ID" value="NZ_RYFI01000001.1"/>
</dbReference>
<feature type="compositionally biased region" description="Basic residues" evidence="1">
    <location>
        <begin position="357"/>
        <end position="372"/>
    </location>
</feature>
<evidence type="ECO:0000256" key="1">
    <source>
        <dbReference type="SAM" id="MobiDB-lite"/>
    </source>
</evidence>
<dbReference type="AlphaFoldDB" id="A0A4Q0MPA6"/>
<evidence type="ECO:0000313" key="3">
    <source>
        <dbReference type="EMBL" id="RXF75584.1"/>
    </source>
</evidence>
<name>A0A4Q0MPA6_9HYPH</name>
<evidence type="ECO:0000259" key="2">
    <source>
        <dbReference type="Pfam" id="PF04230"/>
    </source>
</evidence>
<comment type="caution">
    <text evidence="3">The sequence shown here is derived from an EMBL/GenBank/DDBJ whole genome shotgun (WGS) entry which is preliminary data.</text>
</comment>
<feature type="region of interest" description="Disordered" evidence="1">
    <location>
        <begin position="341"/>
        <end position="372"/>
    </location>
</feature>
<dbReference type="OrthoDB" id="1123495at2"/>
<dbReference type="Pfam" id="PF04230">
    <property type="entry name" value="PS_pyruv_trans"/>
    <property type="match status" value="1"/>
</dbReference>
<protein>
    <submittedName>
        <fullName evidence="3">Polysaccharide pyruvyl transferase family protein</fullName>
    </submittedName>
</protein>
<organism evidence="3 4">
    <name type="scientific">Hansschlegelia zhihuaiae</name>
    <dbReference type="NCBI Taxonomy" id="405005"/>
    <lineage>
        <taxon>Bacteria</taxon>
        <taxon>Pseudomonadati</taxon>
        <taxon>Pseudomonadota</taxon>
        <taxon>Alphaproteobacteria</taxon>
        <taxon>Hyphomicrobiales</taxon>
        <taxon>Methylopilaceae</taxon>
        <taxon>Hansschlegelia</taxon>
    </lineage>
</organism>
<keyword evidence="3" id="KW-0808">Transferase</keyword>
<sequence length="372" mass="41040">MKILLINDTGVKSHIGCQAVSNAHARMIGRLGHAVSARIFVNELPREEFDRFDDALAAVGRDEKFLEALEGAEAVAVNGEGTIHHGGGLVLVAALELARRDKRPTLLINSLLQDVAVDAEIFNGFDYVSVRDPRSRAYCEWRGIRCVETFDSVVAADFSAEGDDLGGRIAVTDWGKANDATAGAAASRLMQSDDFGPETVRYPMHAEGAVGLWRGAVATLSTSRMVVTSRHHGVYLAALSGRPFVALRGSTWKVQGFLDALGGNLPIVESIFDLRAAIERIDQWRPTFEAAQARLREASELQHFAPLGRGEDSDEAREIMKLGRDIASREELLRIDSKRMGRHREREARWAEQLSGKKPKKRSALSRWFGRR</sequence>
<dbReference type="EMBL" id="RYFI01000001">
    <property type="protein sequence ID" value="RXF75584.1"/>
    <property type="molecule type" value="Genomic_DNA"/>
</dbReference>
<accession>A0A4Q0MPA6</accession>
<dbReference type="InterPro" id="IPR007345">
    <property type="entry name" value="Polysacch_pyruvyl_Trfase"/>
</dbReference>
<dbReference type="GO" id="GO:0016740">
    <property type="term" value="F:transferase activity"/>
    <property type="evidence" value="ECO:0007669"/>
    <property type="project" value="UniProtKB-KW"/>
</dbReference>
<dbReference type="Proteomes" id="UP000289708">
    <property type="component" value="Unassembled WGS sequence"/>
</dbReference>
<proteinExistence type="predicted"/>
<reference evidence="3 4" key="1">
    <citation type="submission" date="2018-12" db="EMBL/GenBank/DDBJ databases">
        <title>bacterium Hansschlegelia zhihuaiae S113.</title>
        <authorList>
            <person name="He J."/>
        </authorList>
    </citation>
    <scope>NUCLEOTIDE SEQUENCE [LARGE SCALE GENOMIC DNA]</scope>
    <source>
        <strain evidence="3 4">S 113</strain>
    </source>
</reference>
<feature type="domain" description="Polysaccharide pyruvyl transferase" evidence="2">
    <location>
        <begin position="119"/>
        <end position="248"/>
    </location>
</feature>
<feature type="compositionally biased region" description="Basic and acidic residues" evidence="1">
    <location>
        <begin position="341"/>
        <end position="350"/>
    </location>
</feature>
<keyword evidence="4" id="KW-1185">Reference proteome</keyword>